<dbReference type="EMBL" id="CP006991">
    <property type="protein sequence ID" value="AIC31794.1"/>
    <property type="molecule type" value="Genomic_DNA"/>
</dbReference>
<dbReference type="RefSeq" id="WP_040113014.1">
    <property type="nucleotide sequence ID" value="NZ_CP006991.1"/>
</dbReference>
<organism evidence="1 2">
    <name type="scientific">Rhizobium etli bv. mimosae str. IE4771</name>
    <dbReference type="NCBI Taxonomy" id="1432050"/>
    <lineage>
        <taxon>Bacteria</taxon>
        <taxon>Pseudomonadati</taxon>
        <taxon>Pseudomonadota</taxon>
        <taxon>Alphaproteobacteria</taxon>
        <taxon>Hyphomicrobiales</taxon>
        <taxon>Rhizobiaceae</taxon>
        <taxon>Rhizobium/Agrobacterium group</taxon>
        <taxon>Rhizobium</taxon>
    </lineage>
</organism>
<evidence type="ECO:0000313" key="1">
    <source>
        <dbReference type="EMBL" id="AIC31794.1"/>
    </source>
</evidence>
<accession>A0A060IDT2</accession>
<dbReference type="AlphaFoldDB" id="A0A060IDT2"/>
<dbReference type="KEGG" id="rei:IE4771_PE00571"/>
<dbReference type="OrthoDB" id="8281686at2"/>
<reference evidence="1 2" key="1">
    <citation type="submission" date="2013-12" db="EMBL/GenBank/DDBJ databases">
        <title>Complete genome sequence of Rhizobium etli bv. mimosae IE4771.</title>
        <authorList>
            <person name="Bustos P."/>
            <person name="Santamaria R.I."/>
            <person name="Lozano L."/>
            <person name="Ormeno-Orrillo E."/>
            <person name="Rogel M.A."/>
            <person name="Romero D."/>
            <person name="Cevallos M.A."/>
            <person name="Martinez-Romero E."/>
            <person name="Gonzalez V."/>
        </authorList>
    </citation>
    <scope>NUCLEOTIDE SEQUENCE [LARGE SCALE GENOMIC DNA]</scope>
    <source>
        <strain evidence="1 2">IE4771</strain>
        <plasmid evidence="2">Plasmid pRetIE4771e</plasmid>
    </source>
</reference>
<dbReference type="HOGENOM" id="CLU_1823078_0_0_5"/>
<dbReference type="Proteomes" id="UP000027180">
    <property type="component" value="Plasmid pRetIE4771e"/>
</dbReference>
<gene>
    <name evidence="1" type="ORF">IE4771_PE00571</name>
</gene>
<evidence type="ECO:0000313" key="2">
    <source>
        <dbReference type="Proteomes" id="UP000027180"/>
    </source>
</evidence>
<protein>
    <submittedName>
        <fullName evidence="1">Uncharacterized protein</fullName>
    </submittedName>
</protein>
<proteinExistence type="predicted"/>
<keyword evidence="1" id="KW-0614">Plasmid</keyword>
<name>A0A060IDT2_RHIET</name>
<geneLocation type="plasmid" evidence="1 2">
    <name>pRetIE4771e</name>
</geneLocation>
<sequence length="144" mass="16419">MEQHALEQLKTVAKISTSIKPLELTRRERIERWAECLERSPKPFLRTLHETEYQPIADRLALRGDDTPISVAFADPILRAAGMENDSYGEAKRFFELGDEQLHELVCFCHFGESVSAAAVARRVRRIADPRPSGFFAQLRAFFG</sequence>